<dbReference type="Pfam" id="PF24990">
    <property type="entry name" value="PAS_13"/>
    <property type="match status" value="1"/>
</dbReference>
<sequence length="628" mass="71432">MTKKLPSELKQTRKSIQTACEFCHTKHIQCDVGRPCQNCLKRGIENFCRDKKRKSRKRVEKHRIQMQPSSVKSQAVHSVPSKTVSPSSVHLEFKAPPLVEQRDLLPSDVSKLRNTPSHSTNIQYTYNINDNVQSNEFIPRITNFNTNDGQTASEDISNNTSAPQPVHLVNDPLIPTIRKSTLNLKSHFLEQHKAMQQPLAAACMVTTTNIPVHPEIDSRDVNNNDDVDDETDIHFDSMWCNDEYMKLKDIVDISTPYLPNNSQIFSLQESTFPNRSASTKGDSSPHLANLLNMTKTRNNEKGSSMGESASAFNGYDEIVSRPYISLDMLHSNRDSNTGSNPSTNEKVEGESENSCPSDSDVEKNDSDYISPSKFRELVKTPQDLYDNKCLIKPHNYKLAYTKLLTCLRKKFLEESKVGQPDLAEVGNENQKQDLRHDLEIIIRSILERYAPIFVSLTSNMIGEDLLLQEVTLQRALLDLENMAKLVSCTPICIWRRSGEICFVSNEFYSLTGFNKNVILDRTSFIYEFLDHKSVSNYFQIFNELLAFGYNDINKRRKLLMLNASSSTISQITEEFSFTTDGKAIFTKCNLLLSNGFYLKCACCWTVKRDSFNIPILVMGQFLPIFDID</sequence>
<reference evidence="1" key="1">
    <citation type="submission" date="2022-10" db="EMBL/GenBank/DDBJ databases">
        <authorList>
            <person name="Byrne P K."/>
        </authorList>
    </citation>
    <scope>NUCLEOTIDE SEQUENCE</scope>
    <source>
        <strain evidence="1">IFO1802</strain>
    </source>
</reference>
<evidence type="ECO:0000313" key="2">
    <source>
        <dbReference type="Proteomes" id="UP001162087"/>
    </source>
</evidence>
<name>A0AA35NJ42_SACK1</name>
<dbReference type="PANTHER" id="PTHR47659:SF8">
    <property type="entry name" value="GLUCOSE STARVATION MODULATOR PROTEIN 1"/>
    <property type="match status" value="1"/>
</dbReference>
<dbReference type="SMART" id="SM00066">
    <property type="entry name" value="GAL4"/>
    <property type="match status" value="1"/>
</dbReference>
<protein>
    <submittedName>
        <fullName evidence="1">Uncharacterized protein</fullName>
    </submittedName>
</protein>
<dbReference type="Gene3D" id="4.10.240.10">
    <property type="entry name" value="Zn(2)-C6 fungal-type DNA-binding domain"/>
    <property type="match status" value="1"/>
</dbReference>
<dbReference type="InterPro" id="IPR036864">
    <property type="entry name" value="Zn2-C6_fun-type_DNA-bd_sf"/>
</dbReference>
<dbReference type="Proteomes" id="UP001162087">
    <property type="component" value="Chromosome 10"/>
</dbReference>
<dbReference type="PANTHER" id="PTHR47659">
    <property type="entry name" value="ZN(II)2CYS6 TRANSCRIPTION FACTOR (EUROFUNG)-RELATED"/>
    <property type="match status" value="1"/>
</dbReference>
<proteinExistence type="predicted"/>
<dbReference type="GO" id="GO:0000977">
    <property type="term" value="F:RNA polymerase II transcription regulatory region sequence-specific DNA binding"/>
    <property type="evidence" value="ECO:0007669"/>
    <property type="project" value="TreeGrafter"/>
</dbReference>
<dbReference type="GO" id="GO:0005634">
    <property type="term" value="C:nucleus"/>
    <property type="evidence" value="ECO:0007669"/>
    <property type="project" value="UniProtKB-SubCell"/>
</dbReference>
<dbReference type="CDD" id="cd00067">
    <property type="entry name" value="GAL4"/>
    <property type="match status" value="1"/>
</dbReference>
<keyword evidence="2" id="KW-1185">Reference proteome</keyword>
<dbReference type="InterPro" id="IPR056751">
    <property type="entry name" value="PAS_13"/>
</dbReference>
<evidence type="ECO:0000313" key="1">
    <source>
        <dbReference type="EMBL" id="CAI4043622.1"/>
    </source>
</evidence>
<organism evidence="1 2">
    <name type="scientific">Saccharomyces kudriavzevii (strain ATCC MYA-4449 / AS 2.2408 / CBS 8840 / NBRC 1802 / NCYC 2889)</name>
    <name type="common">Yeast</name>
    <dbReference type="NCBI Taxonomy" id="226230"/>
    <lineage>
        <taxon>Eukaryota</taxon>
        <taxon>Fungi</taxon>
        <taxon>Dikarya</taxon>
        <taxon>Ascomycota</taxon>
        <taxon>Saccharomycotina</taxon>
        <taxon>Saccharomycetes</taxon>
        <taxon>Saccharomycetales</taxon>
        <taxon>Saccharomycetaceae</taxon>
        <taxon>Saccharomyces</taxon>
    </lineage>
</organism>
<gene>
    <name evidence="1" type="primary">SKDI10G1130</name>
    <name evidence="1" type="ORF">SKDI_10G1130</name>
</gene>
<dbReference type="GO" id="GO:0009267">
    <property type="term" value="P:cellular response to starvation"/>
    <property type="evidence" value="ECO:0007669"/>
    <property type="project" value="TreeGrafter"/>
</dbReference>
<accession>A0AA35NJ42</accession>
<dbReference type="PROSITE" id="PS50048">
    <property type="entry name" value="ZN2_CY6_FUNGAL_2"/>
    <property type="match status" value="1"/>
</dbReference>
<dbReference type="EMBL" id="OX365905">
    <property type="protein sequence ID" value="CAI4043622.1"/>
    <property type="molecule type" value="Genomic_DNA"/>
</dbReference>
<dbReference type="Pfam" id="PF00172">
    <property type="entry name" value="Zn_clus"/>
    <property type="match status" value="1"/>
</dbReference>
<dbReference type="InterPro" id="IPR001138">
    <property type="entry name" value="Zn2Cys6_DnaBD"/>
</dbReference>
<dbReference type="OrthoDB" id="2538135at2759"/>
<dbReference type="GO" id="GO:0008270">
    <property type="term" value="F:zinc ion binding"/>
    <property type="evidence" value="ECO:0007669"/>
    <property type="project" value="InterPro"/>
</dbReference>
<dbReference type="InterPro" id="IPR050335">
    <property type="entry name" value="ERT1_acuK_gluconeogen_tf"/>
</dbReference>
<dbReference type="GO" id="GO:0000981">
    <property type="term" value="F:DNA-binding transcription factor activity, RNA polymerase II-specific"/>
    <property type="evidence" value="ECO:0007669"/>
    <property type="project" value="InterPro"/>
</dbReference>
<dbReference type="PROSITE" id="PS00463">
    <property type="entry name" value="ZN2_CY6_FUNGAL_1"/>
    <property type="match status" value="1"/>
</dbReference>
<dbReference type="SUPFAM" id="SSF57701">
    <property type="entry name" value="Zn2/Cys6 DNA-binding domain"/>
    <property type="match status" value="1"/>
</dbReference>